<dbReference type="NCBIfam" id="TIGR03057">
    <property type="entry name" value="xxxLxxG_by_4"/>
    <property type="match status" value="5"/>
</dbReference>
<feature type="transmembrane region" description="Helical" evidence="5">
    <location>
        <begin position="624"/>
        <end position="649"/>
    </location>
</feature>
<dbReference type="AlphaFoldDB" id="A0A561DCK4"/>
<evidence type="ECO:0000256" key="4">
    <source>
        <dbReference type="ARBA" id="ARBA00023136"/>
    </source>
</evidence>
<feature type="transmembrane region" description="Helical" evidence="5">
    <location>
        <begin position="661"/>
        <end position="682"/>
    </location>
</feature>
<evidence type="ECO:0000256" key="2">
    <source>
        <dbReference type="ARBA" id="ARBA00022692"/>
    </source>
</evidence>
<dbReference type="InterPro" id="IPR017501">
    <property type="entry name" value="Phage_infect_YhgE_C"/>
</dbReference>
<keyword evidence="2 5" id="KW-0812">Transmembrane</keyword>
<dbReference type="InterPro" id="IPR023908">
    <property type="entry name" value="xxxLxxG_rpt"/>
</dbReference>
<name>A0A561DCK4_9BACI</name>
<evidence type="ECO:0000256" key="1">
    <source>
        <dbReference type="ARBA" id="ARBA00004141"/>
    </source>
</evidence>
<dbReference type="PANTHER" id="PTHR43077">
    <property type="entry name" value="TRANSPORT PERMEASE YVFS-RELATED"/>
    <property type="match status" value="1"/>
</dbReference>
<dbReference type="Gene3D" id="1.10.287.950">
    <property type="entry name" value="Methyl-accepting chemotaxis protein"/>
    <property type="match status" value="2"/>
</dbReference>
<dbReference type="InterPro" id="IPR013525">
    <property type="entry name" value="ABC2_TM"/>
</dbReference>
<feature type="transmembrane region" description="Helical" evidence="5">
    <location>
        <begin position="589"/>
        <end position="612"/>
    </location>
</feature>
<dbReference type="RefSeq" id="WP_144565624.1">
    <property type="nucleotide sequence ID" value="NZ_VIVN01000006.1"/>
</dbReference>
<evidence type="ECO:0000313" key="8">
    <source>
        <dbReference type="Proteomes" id="UP000319671"/>
    </source>
</evidence>
<keyword evidence="4 5" id="KW-0472">Membrane</keyword>
<proteinExistence type="predicted"/>
<evidence type="ECO:0000256" key="5">
    <source>
        <dbReference type="SAM" id="Phobius"/>
    </source>
</evidence>
<dbReference type="Proteomes" id="UP000319671">
    <property type="component" value="Unassembled WGS sequence"/>
</dbReference>
<gene>
    <name evidence="7" type="ORF">FB550_106115</name>
</gene>
<dbReference type="NCBIfam" id="TIGR03061">
    <property type="entry name" value="pip_yhgE_Nterm"/>
    <property type="match status" value="1"/>
</dbReference>
<comment type="subcellular location">
    <subcellularLocation>
        <location evidence="1">Membrane</location>
        <topology evidence="1">Multi-pass membrane protein</topology>
    </subcellularLocation>
</comment>
<evidence type="ECO:0000256" key="3">
    <source>
        <dbReference type="ARBA" id="ARBA00022989"/>
    </source>
</evidence>
<dbReference type="SUPFAM" id="SSF58104">
    <property type="entry name" value="Methyl-accepting chemotaxis protein (MCP) signaling domain"/>
    <property type="match status" value="2"/>
</dbReference>
<feature type="domain" description="ABC-2 type transporter transmembrane" evidence="6">
    <location>
        <begin position="542"/>
        <end position="762"/>
    </location>
</feature>
<evidence type="ECO:0000259" key="6">
    <source>
        <dbReference type="Pfam" id="PF12698"/>
    </source>
</evidence>
<dbReference type="Gene3D" id="3.40.1710.10">
    <property type="entry name" value="abc type-2 transporter like domain"/>
    <property type="match status" value="1"/>
</dbReference>
<dbReference type="InterPro" id="IPR017500">
    <property type="entry name" value="Phage_infect_YhgE_N"/>
</dbReference>
<dbReference type="Pfam" id="PF12698">
    <property type="entry name" value="ABC2_membrane_3"/>
    <property type="match status" value="2"/>
</dbReference>
<feature type="domain" description="ABC-2 type transporter transmembrane" evidence="6">
    <location>
        <begin position="27"/>
        <end position="159"/>
    </location>
</feature>
<protein>
    <submittedName>
        <fullName evidence="7">Putative membrane protein</fullName>
    </submittedName>
</protein>
<dbReference type="GO" id="GO:0016020">
    <property type="term" value="C:membrane"/>
    <property type="evidence" value="ECO:0007669"/>
    <property type="project" value="UniProtKB-SubCell"/>
</dbReference>
<dbReference type="EMBL" id="VIVN01000006">
    <property type="protein sequence ID" value="TWE01063.1"/>
    <property type="molecule type" value="Genomic_DNA"/>
</dbReference>
<dbReference type="InterPro" id="IPR051328">
    <property type="entry name" value="T7SS_ABC-Transporter"/>
</dbReference>
<organism evidence="7 8">
    <name type="scientific">Neobacillus bataviensis</name>
    <dbReference type="NCBI Taxonomy" id="220685"/>
    <lineage>
        <taxon>Bacteria</taxon>
        <taxon>Bacillati</taxon>
        <taxon>Bacillota</taxon>
        <taxon>Bacilli</taxon>
        <taxon>Bacillales</taxon>
        <taxon>Bacillaceae</taxon>
        <taxon>Neobacillus</taxon>
    </lineage>
</organism>
<keyword evidence="8" id="KW-1185">Reference proteome</keyword>
<keyword evidence="3 5" id="KW-1133">Transmembrane helix</keyword>
<feature type="transmembrane region" description="Helical" evidence="5">
    <location>
        <begin position="689"/>
        <end position="708"/>
    </location>
</feature>
<evidence type="ECO:0000313" key="7">
    <source>
        <dbReference type="EMBL" id="TWE01063.1"/>
    </source>
</evidence>
<dbReference type="GO" id="GO:0140359">
    <property type="term" value="F:ABC-type transporter activity"/>
    <property type="evidence" value="ECO:0007669"/>
    <property type="project" value="InterPro"/>
</dbReference>
<dbReference type="NCBIfam" id="TIGR03062">
    <property type="entry name" value="pip_yhgE_Cterm"/>
    <property type="match status" value="1"/>
</dbReference>
<accession>A0A561DCK4</accession>
<sequence>MKSFTSVKSEFLKILRTRKLLIAIIGVMTIPVLYSGTYLWAFWDPYAHLDRMPVAIVNNDQGAVYNGEKLTIGKDLVENLKEKKSFNWNFVSASKAKKGLKNQDYYLEIEIPKDFSENATTLQSDHPEKLNLNYTVNEGNNYLSSKIGDSAIEKIKEEVSSSVTKTYAESMFDSLKDVADGLNKASDGAGELHNGITEAKDGAGKLADGINTAGSGTAKLADGAKSVDSGTKTIKENLEVLAKKSVDFSEGVVSASFGSKELQSGLEQFNTGLTQMKEANTKLLTGATQSESGTKQLSDGLASAAANLPSLQNGSQRLADGASQLSDSLDQWKTGADQTKAGADSVSQGLEQLLGQVSSMADNSTDPAEKAKLTALKDSLTQLSQGSQQVASGVGNLSSSAGQIKQGEVSLSAGAGQLNQGQEKLADGINQLSSGAKQVLTGQGQLKQGLAQFGSKLDEAQTGFGQIVNGSNSLTSGLGQLASGSTLLQDGTNKLAKGANQLASGTTSLYNGEKDLNNGMTKLADGSSDLTSGMAKLADGSKELSDQLDSGAKDASDVKANNNVFDMFAKPVSLKSTKMNHVPNYGSGLAPYFLSLSLFVGALMLSVIFPMFQPASEPKSGFSWFLGKAGVILAVGIGQALLVDAVMLLGLGLEVKSVPSFILLSIITSWTFLAIIQFLVTALDNPGRFLAVIILILQLTGSAGTYPIELGPTFLQHISHFLPMTYSISGFRAVISTGDFGFMWGNIGYLIIFFILFLAATLTFFMAKFKRQIGRTAEI</sequence>
<comment type="caution">
    <text evidence="7">The sequence shown here is derived from an EMBL/GenBank/DDBJ whole genome shotgun (WGS) entry which is preliminary data.</text>
</comment>
<dbReference type="PANTHER" id="PTHR43077:SF5">
    <property type="entry name" value="PHAGE INFECTION PROTEIN"/>
    <property type="match status" value="1"/>
</dbReference>
<feature type="transmembrane region" description="Helical" evidence="5">
    <location>
        <begin position="20"/>
        <end position="43"/>
    </location>
</feature>
<reference evidence="7 8" key="1">
    <citation type="submission" date="2019-06" db="EMBL/GenBank/DDBJ databases">
        <title>Sorghum-associated microbial communities from plants grown in Nebraska, USA.</title>
        <authorList>
            <person name="Schachtman D."/>
        </authorList>
    </citation>
    <scope>NUCLEOTIDE SEQUENCE [LARGE SCALE GENOMIC DNA]</scope>
    <source>
        <strain evidence="7 8">2482</strain>
    </source>
</reference>
<feature type="transmembrane region" description="Helical" evidence="5">
    <location>
        <begin position="747"/>
        <end position="767"/>
    </location>
</feature>